<evidence type="ECO:0000256" key="2">
    <source>
        <dbReference type="ARBA" id="ARBA00022472"/>
    </source>
</evidence>
<accession>A0A9Q1LPH9</accession>
<dbReference type="InterPro" id="IPR003690">
    <property type="entry name" value="MTERF"/>
</dbReference>
<dbReference type="Pfam" id="PF02536">
    <property type="entry name" value="mTERF"/>
    <property type="match status" value="2"/>
</dbReference>
<keyword evidence="2" id="KW-0804">Transcription</keyword>
<evidence type="ECO:0000313" key="4">
    <source>
        <dbReference type="EMBL" id="KAJ8541783.1"/>
    </source>
</evidence>
<dbReference type="AlphaFoldDB" id="A0A9Q1LPH9"/>
<proteinExistence type="inferred from homology"/>
<organism evidence="4 5">
    <name type="scientific">Anisodus acutangulus</name>
    <dbReference type="NCBI Taxonomy" id="402998"/>
    <lineage>
        <taxon>Eukaryota</taxon>
        <taxon>Viridiplantae</taxon>
        <taxon>Streptophyta</taxon>
        <taxon>Embryophyta</taxon>
        <taxon>Tracheophyta</taxon>
        <taxon>Spermatophyta</taxon>
        <taxon>Magnoliopsida</taxon>
        <taxon>eudicotyledons</taxon>
        <taxon>Gunneridae</taxon>
        <taxon>Pentapetalae</taxon>
        <taxon>asterids</taxon>
        <taxon>lamiids</taxon>
        <taxon>Solanales</taxon>
        <taxon>Solanaceae</taxon>
        <taxon>Solanoideae</taxon>
        <taxon>Hyoscyameae</taxon>
        <taxon>Anisodus</taxon>
    </lineage>
</organism>
<evidence type="ECO:0000256" key="1">
    <source>
        <dbReference type="ARBA" id="ARBA00007692"/>
    </source>
</evidence>
<reference evidence="5" key="1">
    <citation type="journal article" date="2023" name="Proc. Natl. Acad. Sci. U.S.A.">
        <title>Genomic and structural basis for evolution of tropane alkaloid biosynthesis.</title>
        <authorList>
            <person name="Wanga Y.-J."/>
            <person name="Taina T."/>
            <person name="Yua J.-Y."/>
            <person name="Lia J."/>
            <person name="Xua B."/>
            <person name="Chenc J."/>
            <person name="D'Auriad J.C."/>
            <person name="Huanga J.-P."/>
            <person name="Huanga S.-X."/>
        </authorList>
    </citation>
    <scope>NUCLEOTIDE SEQUENCE [LARGE SCALE GENOMIC DNA]</scope>
    <source>
        <strain evidence="5">cv. KIB-2019</strain>
    </source>
</reference>
<dbReference type="PANTHER" id="PTHR13068:SF127">
    <property type="entry name" value="MITOCHONDRIAL TRANSCRIPTION TERMINATION FACTOR"/>
    <property type="match status" value="1"/>
</dbReference>
<comment type="caution">
    <text evidence="4">The sequence shown here is derived from an EMBL/GenBank/DDBJ whole genome shotgun (WGS) entry which is preliminary data.</text>
</comment>
<dbReference type="Gene3D" id="1.25.70.10">
    <property type="entry name" value="Transcription termination factor 3, mitochondrial"/>
    <property type="match status" value="2"/>
</dbReference>
<evidence type="ECO:0000313" key="5">
    <source>
        <dbReference type="Proteomes" id="UP001152561"/>
    </source>
</evidence>
<dbReference type="OrthoDB" id="637682at2759"/>
<name>A0A9Q1LPH9_9SOLA</name>
<gene>
    <name evidence="4" type="ORF">K7X08_002599</name>
</gene>
<dbReference type="GO" id="GO:0003676">
    <property type="term" value="F:nucleic acid binding"/>
    <property type="evidence" value="ECO:0007669"/>
    <property type="project" value="InterPro"/>
</dbReference>
<evidence type="ECO:0000256" key="3">
    <source>
        <dbReference type="ARBA" id="ARBA00022946"/>
    </source>
</evidence>
<keyword evidence="2" id="KW-0806">Transcription termination</keyword>
<keyword evidence="2" id="KW-0805">Transcription regulation</keyword>
<dbReference type="GO" id="GO:0006353">
    <property type="term" value="P:DNA-templated transcription termination"/>
    <property type="evidence" value="ECO:0007669"/>
    <property type="project" value="UniProtKB-KW"/>
</dbReference>
<dbReference type="PANTHER" id="PTHR13068">
    <property type="entry name" value="CGI-12 PROTEIN-RELATED"/>
    <property type="match status" value="1"/>
</dbReference>
<dbReference type="EMBL" id="JAJAGQ010000015">
    <property type="protein sequence ID" value="KAJ8541783.1"/>
    <property type="molecule type" value="Genomic_DNA"/>
</dbReference>
<protein>
    <submittedName>
        <fullName evidence="4">Uncharacterized protein</fullName>
    </submittedName>
</protein>
<keyword evidence="5" id="KW-1185">Reference proteome</keyword>
<dbReference type="Proteomes" id="UP001152561">
    <property type="component" value="Unassembled WGS sequence"/>
</dbReference>
<dbReference type="InterPro" id="IPR038538">
    <property type="entry name" value="MTERF_sf"/>
</dbReference>
<comment type="similarity">
    <text evidence="1">Belongs to the mTERF family.</text>
</comment>
<sequence>MAQKFIRFYSTPPASIFVEFLVKSLGFSTKEAISISTKVTPWRLRNYEPHLLLDLFEKVGMDKSQIKTLISSSPQLLCHHVHGNLKPKIEALQDLGLSGSDLVTLITKGDFLKRGLHTIIKPSLDYLKVLLGSHDSVARVVKREPRLLSKNLPKLIPPNISLLQNLGFSRADIDTVFNRRPRFLLNNPKWLERAVEQLEKNFHMPRGSRMFLHGIEVLVSLDELKLERKLYIFRSFGWSDSDICVMVQRLPYCLNTSEAKIRNTLKFFMMELGYESSYLASHASLLKFSLEKRVMLRNEILKILKEKQLVKGGPCLYTVVKCSESQFLEKYVLPFKEKMPELYGLYMKTRS</sequence>
<dbReference type="SMART" id="SM00733">
    <property type="entry name" value="Mterf"/>
    <property type="match status" value="5"/>
</dbReference>
<keyword evidence="3" id="KW-0809">Transit peptide</keyword>
<dbReference type="FunFam" id="1.25.70.10:FF:000001">
    <property type="entry name" value="Mitochondrial transcription termination factor-like"/>
    <property type="match status" value="1"/>
</dbReference>